<proteinExistence type="inferred from homology"/>
<dbReference type="Gene3D" id="3.30.450.380">
    <property type="match status" value="1"/>
</dbReference>
<dbReference type="Pfam" id="PF00437">
    <property type="entry name" value="T2SSE"/>
    <property type="match status" value="1"/>
</dbReference>
<evidence type="ECO:0000313" key="5">
    <source>
        <dbReference type="Proteomes" id="UP000830729"/>
    </source>
</evidence>
<dbReference type="InterPro" id="IPR050921">
    <property type="entry name" value="T4SS_GSP_E_ATPase"/>
</dbReference>
<dbReference type="PANTHER" id="PTHR30486">
    <property type="entry name" value="TWITCHING MOTILITY PROTEIN PILT"/>
    <property type="match status" value="1"/>
</dbReference>
<dbReference type="SUPFAM" id="SSF52540">
    <property type="entry name" value="P-loop containing nucleoside triphosphate hydrolases"/>
    <property type="match status" value="1"/>
</dbReference>
<dbReference type="EMBL" id="CP096659">
    <property type="protein sequence ID" value="UPV73319.1"/>
    <property type="molecule type" value="Genomic_DNA"/>
</dbReference>
<comment type="similarity">
    <text evidence="1">Belongs to the GSP E family.</text>
</comment>
<feature type="compositionally biased region" description="Low complexity" evidence="2">
    <location>
        <begin position="587"/>
        <end position="598"/>
    </location>
</feature>
<dbReference type="GeneID" id="72185987"/>
<evidence type="ECO:0000256" key="2">
    <source>
        <dbReference type="SAM" id="MobiDB-lite"/>
    </source>
</evidence>
<feature type="region of interest" description="Disordered" evidence="2">
    <location>
        <begin position="583"/>
        <end position="605"/>
    </location>
</feature>
<dbReference type="InterPro" id="IPR001482">
    <property type="entry name" value="T2SS/T4SS_dom"/>
</dbReference>
<feature type="domain" description="Bacterial type II secretion system protein E" evidence="3">
    <location>
        <begin position="349"/>
        <end position="546"/>
    </location>
</feature>
<dbReference type="RefSeq" id="WP_248649375.1">
    <property type="nucleotide sequence ID" value="NZ_CP096659.1"/>
</dbReference>
<keyword evidence="5" id="KW-1185">Reference proteome</keyword>
<dbReference type="KEGG" id="halx:M0R89_12270"/>
<evidence type="ECO:0000313" key="4">
    <source>
        <dbReference type="EMBL" id="UPV73319.1"/>
    </source>
</evidence>
<evidence type="ECO:0000259" key="3">
    <source>
        <dbReference type="Pfam" id="PF00437"/>
    </source>
</evidence>
<dbReference type="Gene3D" id="3.40.50.300">
    <property type="entry name" value="P-loop containing nucleotide triphosphate hydrolases"/>
    <property type="match status" value="1"/>
</dbReference>
<reference evidence="4 5" key="1">
    <citation type="submission" date="2022-04" db="EMBL/GenBank/DDBJ databases">
        <title>Diverse halophilic archaea isolated from saline environments.</title>
        <authorList>
            <person name="Cui H.-L."/>
        </authorList>
    </citation>
    <scope>NUCLEOTIDE SEQUENCE [LARGE SCALE GENOMIC DNA]</scope>
    <source>
        <strain evidence="4 5">XZYJT49</strain>
    </source>
</reference>
<dbReference type="GO" id="GO:0016887">
    <property type="term" value="F:ATP hydrolysis activity"/>
    <property type="evidence" value="ECO:0007669"/>
    <property type="project" value="InterPro"/>
</dbReference>
<dbReference type="AlphaFoldDB" id="A0A8U0HR15"/>
<feature type="region of interest" description="Disordered" evidence="2">
    <location>
        <begin position="221"/>
        <end position="242"/>
    </location>
</feature>
<accession>A0A8U0HR15</accession>
<name>A0A8U0HR15_9EURY</name>
<protein>
    <submittedName>
        <fullName evidence="4">Flp pilus assembly complex ATPase component TadA</fullName>
    </submittedName>
</protein>
<sequence length="662" mass="68520">MRNPLARFRDDDPDCACDPEFDDDRLLLDAAACPGGGDLAAEPACRRTAIAALADREAAAVVTRTDRLERAYEGEAAALLVAAGRFAERAAFYDAALADRAESDPLAAARAAVGRAGPVGELVAETGLAECARRVEGYADALRPFVGPPVAKARVAADPPPDAAFAETRELPTGATVRVYGDERVLRTYHLEPVEHAFDASALDALAEAHELLADGAVSGPSAVAGTDSERAGSAASERAPGRAVREVADADAPVESLAAALRKHTRGYGVLADFFADPAVSDVFATAPVGRNPLRVTVDGERMRTNVRLTDSGARALASRFRRENGRAFSRAAPTLDATAEVGATGSDRGGVRVAGVTDPVSDGPGFAFRAHDATPWTLPALVENGTLAADAAALLSLAAERAAAGLVAGPRGAGKTTLLGALCWELPAATRTVVIEDTPELPVAALQRRGRDFQPLRTESGDGPGLAPPDALRTALRLGEGALVVGEVRGEEAAVLYEAMRVGANGDAVLGTIHGDGGAGVRERVVSDLGVPASSFAATDLVVTLEAVSTPAGKRRRVKTVEEVVDGDRFEALFRTDESQRARRASSGTASAGGNAELDPTGRIDRGNSALVAALADSGESYADVREALSDRESLLADLARRNRTTPAAVVSAYADRRPS</sequence>
<dbReference type="InterPro" id="IPR027417">
    <property type="entry name" value="P-loop_NTPase"/>
</dbReference>
<dbReference type="PANTHER" id="PTHR30486:SF6">
    <property type="entry name" value="TYPE IV PILUS RETRACTATION ATPASE PILT"/>
    <property type="match status" value="1"/>
</dbReference>
<organism evidence="4 5">
    <name type="scientific">Halorussus limi</name>
    <dbReference type="NCBI Taxonomy" id="2938695"/>
    <lineage>
        <taxon>Archaea</taxon>
        <taxon>Methanobacteriati</taxon>
        <taxon>Methanobacteriota</taxon>
        <taxon>Stenosarchaea group</taxon>
        <taxon>Halobacteria</taxon>
        <taxon>Halobacteriales</taxon>
        <taxon>Haladaptataceae</taxon>
        <taxon>Halorussus</taxon>
    </lineage>
</organism>
<evidence type="ECO:0000256" key="1">
    <source>
        <dbReference type="ARBA" id="ARBA00006611"/>
    </source>
</evidence>
<dbReference type="Proteomes" id="UP000830729">
    <property type="component" value="Chromosome"/>
</dbReference>
<gene>
    <name evidence="4" type="primary">tadA</name>
    <name evidence="4" type="ORF">M0R89_12270</name>
</gene>